<protein>
    <submittedName>
        <fullName evidence="5">Ribosomal protein L16 Arg81 hydroxylase, contains JmjC domain</fullName>
    </submittedName>
</protein>
<dbReference type="InterPro" id="IPR003347">
    <property type="entry name" value="JmjC_dom"/>
</dbReference>
<dbReference type="SUPFAM" id="SSF51197">
    <property type="entry name" value="Clavaminate synthase-like"/>
    <property type="match status" value="1"/>
</dbReference>
<dbReference type="Pfam" id="PF08007">
    <property type="entry name" value="JmjC_2"/>
    <property type="match status" value="1"/>
</dbReference>
<evidence type="ECO:0000256" key="3">
    <source>
        <dbReference type="ARBA" id="ARBA00023004"/>
    </source>
</evidence>
<dbReference type="STRING" id="47864.GA0070560_109174"/>
<dbReference type="EMBL" id="FMDN01000009">
    <property type="protein sequence ID" value="SCG55551.1"/>
    <property type="molecule type" value="Genomic_DNA"/>
</dbReference>
<keyword evidence="6" id="KW-1185">Reference proteome</keyword>
<keyword evidence="3" id="KW-0408">Iron</keyword>
<dbReference type="InterPro" id="IPR039994">
    <property type="entry name" value="NO66-like"/>
</dbReference>
<evidence type="ECO:0000313" key="5">
    <source>
        <dbReference type="EMBL" id="SCG55551.1"/>
    </source>
</evidence>
<dbReference type="Proteomes" id="UP000199408">
    <property type="component" value="Unassembled WGS sequence"/>
</dbReference>
<feature type="domain" description="JmjC" evidence="4">
    <location>
        <begin position="99"/>
        <end position="236"/>
    </location>
</feature>
<dbReference type="Gene3D" id="2.60.120.650">
    <property type="entry name" value="Cupin"/>
    <property type="match status" value="1"/>
</dbReference>
<evidence type="ECO:0000259" key="4">
    <source>
        <dbReference type="PROSITE" id="PS51184"/>
    </source>
</evidence>
<gene>
    <name evidence="5" type="ORF">GA0070560_109174</name>
</gene>
<organism evidence="5 6">
    <name type="scientific">Micromonospora halophytica</name>
    <dbReference type="NCBI Taxonomy" id="47864"/>
    <lineage>
        <taxon>Bacteria</taxon>
        <taxon>Bacillati</taxon>
        <taxon>Actinomycetota</taxon>
        <taxon>Actinomycetes</taxon>
        <taxon>Micromonosporales</taxon>
        <taxon>Micromonosporaceae</taxon>
        <taxon>Micromonospora</taxon>
    </lineage>
</organism>
<dbReference type="AlphaFoldDB" id="A0A1C5IC24"/>
<sequence length="285" mass="32234">MSESDRLVSLLDDDFMDSRWGRDHVIWRGAADPTTYIDLEEINARLDASLLRWPYFTLLRHGEQPPVHTYTSRRDVIGHKRDGFPAPGAIRRLMADGASLKLNQLADWHRPTRDLRDRLEAVTSAAVQSYVFWTPAEQRGMLPHRDAAHVLAIQLVGRKEWHLYAEPEQVASTAGLDVDASRPTHTFVLEPGDVLYLPHGWPHDAVASGGESMHLTFTLTEPSPEDLVEALVERFTTAQTDLVHRHHARSLESKTREVQAALRHEAQDLASDEWVGLALAAMRKR</sequence>
<accession>A0A1C5IC24</accession>
<dbReference type="PANTHER" id="PTHR13096">
    <property type="entry name" value="MINA53 MYC INDUCED NUCLEAR ANTIGEN"/>
    <property type="match status" value="1"/>
</dbReference>
<dbReference type="GO" id="GO:0046872">
    <property type="term" value="F:metal ion binding"/>
    <property type="evidence" value="ECO:0007669"/>
    <property type="project" value="UniProtKB-KW"/>
</dbReference>
<keyword evidence="5" id="KW-0687">Ribonucleoprotein</keyword>
<dbReference type="PROSITE" id="PS51184">
    <property type="entry name" value="JMJC"/>
    <property type="match status" value="1"/>
</dbReference>
<proteinExistence type="predicted"/>
<comment type="cofactor">
    <cofactor evidence="1">
        <name>Fe(2+)</name>
        <dbReference type="ChEBI" id="CHEBI:29033"/>
    </cofactor>
</comment>
<evidence type="ECO:0000256" key="1">
    <source>
        <dbReference type="ARBA" id="ARBA00001954"/>
    </source>
</evidence>
<reference evidence="6" key="1">
    <citation type="submission" date="2016-06" db="EMBL/GenBank/DDBJ databases">
        <authorList>
            <person name="Varghese N."/>
        </authorList>
    </citation>
    <scope>NUCLEOTIDE SEQUENCE [LARGE SCALE GENOMIC DNA]</scope>
    <source>
        <strain evidence="6">DSM 43171</strain>
    </source>
</reference>
<dbReference type="OrthoDB" id="9764016at2"/>
<evidence type="ECO:0000256" key="2">
    <source>
        <dbReference type="ARBA" id="ARBA00022723"/>
    </source>
</evidence>
<dbReference type="GO" id="GO:0005840">
    <property type="term" value="C:ribosome"/>
    <property type="evidence" value="ECO:0007669"/>
    <property type="project" value="UniProtKB-KW"/>
</dbReference>
<name>A0A1C5IC24_9ACTN</name>
<dbReference type="PANTHER" id="PTHR13096:SF8">
    <property type="entry name" value="RIBOSOMAL OXYGENASE 1"/>
    <property type="match status" value="1"/>
</dbReference>
<keyword evidence="5" id="KW-0689">Ribosomal protein</keyword>
<keyword evidence="2" id="KW-0479">Metal-binding</keyword>
<evidence type="ECO:0000313" key="6">
    <source>
        <dbReference type="Proteomes" id="UP000199408"/>
    </source>
</evidence>